<dbReference type="SUPFAM" id="SSF49265">
    <property type="entry name" value="Fibronectin type III"/>
    <property type="match status" value="1"/>
</dbReference>
<keyword evidence="1" id="KW-0812">Transmembrane</keyword>
<dbReference type="CDD" id="cd00063">
    <property type="entry name" value="FN3"/>
    <property type="match status" value="1"/>
</dbReference>
<comment type="caution">
    <text evidence="2">The sequence shown here is derived from an EMBL/GenBank/DDBJ whole genome shotgun (WGS) entry which is preliminary data.</text>
</comment>
<evidence type="ECO:0000313" key="2">
    <source>
        <dbReference type="EMBL" id="KAK2702678.1"/>
    </source>
</evidence>
<evidence type="ECO:0008006" key="4">
    <source>
        <dbReference type="Google" id="ProtNLM"/>
    </source>
</evidence>
<dbReference type="Gene3D" id="2.60.40.10">
    <property type="entry name" value="Immunoglobulins"/>
    <property type="match status" value="1"/>
</dbReference>
<evidence type="ECO:0000313" key="3">
    <source>
        <dbReference type="Proteomes" id="UP001187531"/>
    </source>
</evidence>
<dbReference type="InterPro" id="IPR003961">
    <property type="entry name" value="FN3_dom"/>
</dbReference>
<reference evidence="2" key="1">
    <citation type="submission" date="2023-07" db="EMBL/GenBank/DDBJ databases">
        <title>Chromosome-level genome assembly of Artemia franciscana.</title>
        <authorList>
            <person name="Jo E."/>
        </authorList>
    </citation>
    <scope>NUCLEOTIDE SEQUENCE</scope>
    <source>
        <tissue evidence="2">Whole body</tissue>
    </source>
</reference>
<name>A0AA88H6E0_ARTSF</name>
<accession>A0AA88H6E0</accession>
<feature type="transmembrane region" description="Helical" evidence="1">
    <location>
        <begin position="163"/>
        <end position="185"/>
    </location>
</feature>
<sequence>MNRVSGVECGGLNLAFVEFYIVASEAMKYADVYPSNATDSALSGLKLGTEYLFSIISWNELGEGNYTTDIVRARTSTEVPVTAVKSRGYDASTAPSSGIPKVIVIAITIVGTALLVLNVVLIACFVKRRNRRRLLKDLFDENMTERERMMAEILKDRADVSKIVIVGVSIAVSLLLILNLVIAFVCCFRRKKKLLEEDESRDVTRVICFSVPGPDE</sequence>
<keyword evidence="3" id="KW-1185">Reference proteome</keyword>
<keyword evidence="1" id="KW-0472">Membrane</keyword>
<feature type="transmembrane region" description="Helical" evidence="1">
    <location>
        <begin position="102"/>
        <end position="126"/>
    </location>
</feature>
<dbReference type="InterPro" id="IPR036116">
    <property type="entry name" value="FN3_sf"/>
</dbReference>
<proteinExistence type="predicted"/>
<gene>
    <name evidence="2" type="ORF">QYM36_018719</name>
</gene>
<evidence type="ECO:0000256" key="1">
    <source>
        <dbReference type="SAM" id="Phobius"/>
    </source>
</evidence>
<dbReference type="Proteomes" id="UP001187531">
    <property type="component" value="Unassembled WGS sequence"/>
</dbReference>
<dbReference type="AlphaFoldDB" id="A0AA88H6E0"/>
<protein>
    <recommendedName>
        <fullName evidence="4">Fibronectin type-III domain-containing protein</fullName>
    </recommendedName>
</protein>
<dbReference type="InterPro" id="IPR013783">
    <property type="entry name" value="Ig-like_fold"/>
</dbReference>
<organism evidence="2 3">
    <name type="scientific">Artemia franciscana</name>
    <name type="common">Brine shrimp</name>
    <name type="synonym">Artemia sanfranciscana</name>
    <dbReference type="NCBI Taxonomy" id="6661"/>
    <lineage>
        <taxon>Eukaryota</taxon>
        <taxon>Metazoa</taxon>
        <taxon>Ecdysozoa</taxon>
        <taxon>Arthropoda</taxon>
        <taxon>Crustacea</taxon>
        <taxon>Branchiopoda</taxon>
        <taxon>Anostraca</taxon>
        <taxon>Artemiidae</taxon>
        <taxon>Artemia</taxon>
    </lineage>
</organism>
<keyword evidence="1" id="KW-1133">Transmembrane helix</keyword>
<dbReference type="EMBL" id="JAVRJZ010000196">
    <property type="protein sequence ID" value="KAK2702678.1"/>
    <property type="molecule type" value="Genomic_DNA"/>
</dbReference>